<dbReference type="PANTHER" id="PTHR33164">
    <property type="entry name" value="TRANSCRIPTIONAL REGULATOR, MARR FAMILY"/>
    <property type="match status" value="1"/>
</dbReference>
<dbReference type="InterPro" id="IPR000835">
    <property type="entry name" value="HTH_MarR-typ"/>
</dbReference>
<dbReference type="AlphaFoldDB" id="A0A3A5HD05"/>
<dbReference type="Gene3D" id="1.10.10.10">
    <property type="entry name" value="Winged helix-like DNA-binding domain superfamily/Winged helix DNA-binding domain"/>
    <property type="match status" value="1"/>
</dbReference>
<protein>
    <submittedName>
        <fullName evidence="2">MarR family transcriptional regulator</fullName>
    </submittedName>
</protein>
<proteinExistence type="predicted"/>
<dbReference type="OrthoDB" id="122135at2"/>
<reference evidence="3" key="1">
    <citation type="submission" date="2018-09" db="EMBL/GenBank/DDBJ databases">
        <authorList>
            <person name="Zhu H."/>
        </authorList>
    </citation>
    <scope>NUCLEOTIDE SEQUENCE [LARGE SCALE GENOMIC DNA]</scope>
    <source>
        <strain evidence="3">K1W22B-1</strain>
    </source>
</reference>
<dbReference type="SUPFAM" id="SSF46785">
    <property type="entry name" value="Winged helix' DNA-binding domain"/>
    <property type="match status" value="1"/>
</dbReference>
<dbReference type="InterPro" id="IPR036390">
    <property type="entry name" value="WH_DNA-bd_sf"/>
</dbReference>
<name>A0A3A5HD05_9ACTN</name>
<dbReference type="SMART" id="SM00347">
    <property type="entry name" value="HTH_MARR"/>
    <property type="match status" value="1"/>
</dbReference>
<sequence>MFVAVRHIETRVVDAIVAAGFDDITLAQARVAARIGDEGSRLTELAAAAQVTKQTAGAMVDQLERAGYVERIPDPSDARAKLVQFAPRGREVLAVARRVEEEIRAEWEQHLGVRRLRELTDSLEKLREITDPWA</sequence>
<organism evidence="2 3">
    <name type="scientific">Nocardioides cavernaquae</name>
    <dbReference type="NCBI Taxonomy" id="2321396"/>
    <lineage>
        <taxon>Bacteria</taxon>
        <taxon>Bacillati</taxon>
        <taxon>Actinomycetota</taxon>
        <taxon>Actinomycetes</taxon>
        <taxon>Propionibacteriales</taxon>
        <taxon>Nocardioidaceae</taxon>
        <taxon>Nocardioides</taxon>
    </lineage>
</organism>
<dbReference type="Proteomes" id="UP000276542">
    <property type="component" value="Unassembled WGS sequence"/>
</dbReference>
<dbReference type="InterPro" id="IPR039422">
    <property type="entry name" value="MarR/SlyA-like"/>
</dbReference>
<evidence type="ECO:0000313" key="2">
    <source>
        <dbReference type="EMBL" id="RJS47758.1"/>
    </source>
</evidence>
<feature type="domain" description="HTH marR-type" evidence="1">
    <location>
        <begin position="1"/>
        <end position="128"/>
    </location>
</feature>
<dbReference type="EMBL" id="QYRP01000002">
    <property type="protein sequence ID" value="RJS47758.1"/>
    <property type="molecule type" value="Genomic_DNA"/>
</dbReference>
<keyword evidence="3" id="KW-1185">Reference proteome</keyword>
<gene>
    <name evidence="2" type="ORF">D4739_03175</name>
</gene>
<comment type="caution">
    <text evidence="2">The sequence shown here is derived from an EMBL/GenBank/DDBJ whole genome shotgun (WGS) entry which is preliminary data.</text>
</comment>
<evidence type="ECO:0000313" key="3">
    <source>
        <dbReference type="Proteomes" id="UP000276542"/>
    </source>
</evidence>
<dbReference type="PROSITE" id="PS50995">
    <property type="entry name" value="HTH_MARR_2"/>
    <property type="match status" value="1"/>
</dbReference>
<dbReference type="GO" id="GO:0006950">
    <property type="term" value="P:response to stress"/>
    <property type="evidence" value="ECO:0007669"/>
    <property type="project" value="TreeGrafter"/>
</dbReference>
<dbReference type="PANTHER" id="PTHR33164:SF57">
    <property type="entry name" value="MARR-FAMILY TRANSCRIPTIONAL REGULATOR"/>
    <property type="match status" value="1"/>
</dbReference>
<dbReference type="PRINTS" id="PR00598">
    <property type="entry name" value="HTHMARR"/>
</dbReference>
<evidence type="ECO:0000259" key="1">
    <source>
        <dbReference type="PROSITE" id="PS50995"/>
    </source>
</evidence>
<dbReference type="InterPro" id="IPR036388">
    <property type="entry name" value="WH-like_DNA-bd_sf"/>
</dbReference>
<accession>A0A3A5HD05</accession>
<dbReference type="Pfam" id="PF12802">
    <property type="entry name" value="MarR_2"/>
    <property type="match status" value="1"/>
</dbReference>
<dbReference type="GO" id="GO:0003700">
    <property type="term" value="F:DNA-binding transcription factor activity"/>
    <property type="evidence" value="ECO:0007669"/>
    <property type="project" value="InterPro"/>
</dbReference>